<keyword evidence="5" id="KW-0472">Membrane</keyword>
<comment type="subcellular location">
    <subcellularLocation>
        <location evidence="1">Cell envelope</location>
    </subcellularLocation>
</comment>
<dbReference type="GO" id="GO:1904680">
    <property type="term" value="F:peptide transmembrane transporter activity"/>
    <property type="evidence" value="ECO:0007669"/>
    <property type="project" value="TreeGrafter"/>
</dbReference>
<dbReference type="InterPro" id="IPR000914">
    <property type="entry name" value="SBP_5_dom"/>
</dbReference>
<keyword evidence="4 6" id="KW-0732">Signal</keyword>
<gene>
    <name evidence="8" type="ORF">AAME72_03230</name>
</gene>
<dbReference type="Gene3D" id="3.10.105.10">
    <property type="entry name" value="Dipeptide-binding Protein, Domain 3"/>
    <property type="match status" value="1"/>
</dbReference>
<dbReference type="InterPro" id="IPR039424">
    <property type="entry name" value="SBP_5"/>
</dbReference>
<dbReference type="EMBL" id="CP157390">
    <property type="protein sequence ID" value="XBM48880.1"/>
    <property type="molecule type" value="Genomic_DNA"/>
</dbReference>
<feature type="domain" description="Solute-binding protein family 5" evidence="7">
    <location>
        <begin position="96"/>
        <end position="468"/>
    </location>
</feature>
<dbReference type="InterPro" id="IPR030678">
    <property type="entry name" value="Peptide/Ni-bd"/>
</dbReference>
<dbReference type="RefSeq" id="WP_348788801.1">
    <property type="nucleotide sequence ID" value="NZ_CP157390.1"/>
</dbReference>
<dbReference type="GO" id="GO:0042597">
    <property type="term" value="C:periplasmic space"/>
    <property type="evidence" value="ECO:0007669"/>
    <property type="project" value="UniProtKB-ARBA"/>
</dbReference>
<evidence type="ECO:0000256" key="6">
    <source>
        <dbReference type="SAM" id="SignalP"/>
    </source>
</evidence>
<dbReference type="Gene3D" id="3.40.190.10">
    <property type="entry name" value="Periplasmic binding protein-like II"/>
    <property type="match status" value="1"/>
</dbReference>
<feature type="transmembrane region" description="Helical" evidence="5">
    <location>
        <begin position="588"/>
        <end position="610"/>
    </location>
</feature>
<accession>A0AAU7GBQ8</accession>
<evidence type="ECO:0000259" key="7">
    <source>
        <dbReference type="Pfam" id="PF00496"/>
    </source>
</evidence>
<evidence type="ECO:0000256" key="3">
    <source>
        <dbReference type="ARBA" id="ARBA00022448"/>
    </source>
</evidence>
<dbReference type="CDD" id="cd00995">
    <property type="entry name" value="PBP2_NikA_DppA_OppA_like"/>
    <property type="match status" value="1"/>
</dbReference>
<dbReference type="PANTHER" id="PTHR30290:SF10">
    <property type="entry name" value="PERIPLASMIC OLIGOPEPTIDE-BINDING PROTEIN-RELATED"/>
    <property type="match status" value="1"/>
</dbReference>
<keyword evidence="5" id="KW-1133">Transmembrane helix</keyword>
<dbReference type="AlphaFoldDB" id="A0AAU7GBQ8"/>
<name>A0AAU7GBQ8_9MICO</name>
<organism evidence="8">
    <name type="scientific">Leifsonia sp. NPDC080035</name>
    <dbReference type="NCBI Taxonomy" id="3143936"/>
    <lineage>
        <taxon>Bacteria</taxon>
        <taxon>Bacillati</taxon>
        <taxon>Actinomycetota</taxon>
        <taxon>Actinomycetes</taxon>
        <taxon>Micrococcales</taxon>
        <taxon>Microbacteriaceae</taxon>
        <taxon>Leifsonia</taxon>
    </lineage>
</organism>
<dbReference type="Pfam" id="PF00496">
    <property type="entry name" value="SBP_bac_5"/>
    <property type="match status" value="1"/>
</dbReference>
<keyword evidence="3" id="KW-0813">Transport</keyword>
<dbReference type="PROSITE" id="PS51318">
    <property type="entry name" value="TAT"/>
    <property type="match status" value="1"/>
</dbReference>
<dbReference type="InterPro" id="IPR006311">
    <property type="entry name" value="TAT_signal"/>
</dbReference>
<feature type="chain" id="PRO_5043851351" evidence="6">
    <location>
        <begin position="32"/>
        <end position="619"/>
    </location>
</feature>
<evidence type="ECO:0000313" key="8">
    <source>
        <dbReference type="EMBL" id="XBM48880.1"/>
    </source>
</evidence>
<sequence length="619" mass="67067">MRTRSRTHLIRALAFAAAAAVVAAPAGAANAATPHSLHAATATPTSGKDAKTMRIATSGFVDSFNPWTSIYLLPTNIFRYMYENLVQNSDEDGSPTKGLADHWKAEDGGKKWEFTLQDGLTWSDGKPITSADVKYTFDQMMTNPDLAVANGSFVANFADVQAPDDKTVIIDLKAPQAPNPGIEVPILPKHIWEKVSDPAKYANDKDVVGSGPFLLESYKANQFITLKANPKFWRGAPKIDKIQYVYYTNSDAQVQALRSGDVDFVSGLTPTQYQALKGAEGITEHSGIGRRFSSLSFNSGIKTVDGQAFGNGNPALKDLQVRQAIRLGTDTKTLLDKVLNGLGEPGTSFIPASYPQWTLPADDSAVKELAYDPEKAKQKLEADGWKAGSDGIRVKDGQRLSLRLFVDSTDPTEQAAAQYFQPWMKEIGVEIKQVATDSDTINAATVKGDYDIYFSGWSVGPDPDYQLSINTCSSLPTKTDGTGATSQDGWCNPAYDELYKQQQTETDADKRQAIVQKMLQLNFTDTAQIVYWYASGLEAYRSDRFTDFRMMPAKGGIIANQSGYWGFMDVKAAGDGSAAGGGDGGPNVGLLVTGGVIVVIVIGAIVFFAVRRRKSVDVE</sequence>
<feature type="signal peptide" evidence="6">
    <location>
        <begin position="1"/>
        <end position="31"/>
    </location>
</feature>
<dbReference type="GO" id="GO:0043190">
    <property type="term" value="C:ATP-binding cassette (ABC) transporter complex"/>
    <property type="evidence" value="ECO:0007669"/>
    <property type="project" value="InterPro"/>
</dbReference>
<evidence type="ECO:0000256" key="4">
    <source>
        <dbReference type="ARBA" id="ARBA00022729"/>
    </source>
</evidence>
<dbReference type="GO" id="GO:0030313">
    <property type="term" value="C:cell envelope"/>
    <property type="evidence" value="ECO:0007669"/>
    <property type="project" value="UniProtKB-SubCell"/>
</dbReference>
<dbReference type="PANTHER" id="PTHR30290">
    <property type="entry name" value="PERIPLASMIC BINDING COMPONENT OF ABC TRANSPORTER"/>
    <property type="match status" value="1"/>
</dbReference>
<dbReference type="GO" id="GO:0015833">
    <property type="term" value="P:peptide transport"/>
    <property type="evidence" value="ECO:0007669"/>
    <property type="project" value="TreeGrafter"/>
</dbReference>
<evidence type="ECO:0000256" key="2">
    <source>
        <dbReference type="ARBA" id="ARBA00005695"/>
    </source>
</evidence>
<keyword evidence="5" id="KW-0812">Transmembrane</keyword>
<proteinExistence type="inferred from homology"/>
<dbReference type="PIRSF" id="PIRSF002741">
    <property type="entry name" value="MppA"/>
    <property type="match status" value="1"/>
</dbReference>
<comment type="similarity">
    <text evidence="2">Belongs to the bacterial solute-binding protein 5 family.</text>
</comment>
<evidence type="ECO:0000256" key="1">
    <source>
        <dbReference type="ARBA" id="ARBA00004196"/>
    </source>
</evidence>
<protein>
    <submittedName>
        <fullName evidence="8">ABC transporter substrate-binding protein</fullName>
    </submittedName>
</protein>
<reference evidence="8" key="1">
    <citation type="submission" date="2024-05" db="EMBL/GenBank/DDBJ databases">
        <title>The Natural Products Discovery Center: Release of the First 8490 Sequenced Strains for Exploring Actinobacteria Biosynthetic Diversity.</title>
        <authorList>
            <person name="Kalkreuter E."/>
            <person name="Kautsar S.A."/>
            <person name="Yang D."/>
            <person name="Bader C.D."/>
            <person name="Teijaro C.N."/>
            <person name="Fluegel L."/>
            <person name="Davis C.M."/>
            <person name="Simpson J.R."/>
            <person name="Lauterbach L."/>
            <person name="Steele A.D."/>
            <person name="Gui C."/>
            <person name="Meng S."/>
            <person name="Li G."/>
            <person name="Viehrig K."/>
            <person name="Ye F."/>
            <person name="Su P."/>
            <person name="Kiefer A.F."/>
            <person name="Nichols A."/>
            <person name="Cepeda A.J."/>
            <person name="Yan W."/>
            <person name="Fan B."/>
            <person name="Jiang Y."/>
            <person name="Adhikari A."/>
            <person name="Zheng C.-J."/>
            <person name="Schuster L."/>
            <person name="Cowan T.M."/>
            <person name="Smanski M.J."/>
            <person name="Chevrette M.G."/>
            <person name="de Carvalho L.P.S."/>
            <person name="Shen B."/>
        </authorList>
    </citation>
    <scope>NUCLEOTIDE SEQUENCE</scope>
    <source>
        <strain evidence="8">NPDC080035</strain>
    </source>
</reference>
<dbReference type="SUPFAM" id="SSF53850">
    <property type="entry name" value="Periplasmic binding protein-like II"/>
    <property type="match status" value="1"/>
</dbReference>
<evidence type="ECO:0000256" key="5">
    <source>
        <dbReference type="SAM" id="Phobius"/>
    </source>
</evidence>